<feature type="region of interest" description="Disordered" evidence="1">
    <location>
        <begin position="1"/>
        <end position="23"/>
    </location>
</feature>
<gene>
    <name evidence="2" type="ORF">Z517_02390</name>
</gene>
<feature type="region of interest" description="Disordered" evidence="1">
    <location>
        <begin position="271"/>
        <end position="320"/>
    </location>
</feature>
<dbReference type="OrthoDB" id="4161222at2759"/>
<dbReference type="Proteomes" id="UP000053029">
    <property type="component" value="Unassembled WGS sequence"/>
</dbReference>
<dbReference type="AlphaFoldDB" id="A0A0D2DZC6"/>
<proteinExistence type="predicted"/>
<dbReference type="VEuPathDB" id="FungiDB:Z517_02390"/>
<accession>A0A0D2DZC6</accession>
<reference evidence="2 3" key="1">
    <citation type="submission" date="2015-01" db="EMBL/GenBank/DDBJ databases">
        <title>The Genome Sequence of Fonsecaea pedrosoi CBS 271.37.</title>
        <authorList>
            <consortium name="The Broad Institute Genomics Platform"/>
            <person name="Cuomo C."/>
            <person name="de Hoog S."/>
            <person name="Gorbushina A."/>
            <person name="Stielow B."/>
            <person name="Teixiera M."/>
            <person name="Abouelleil A."/>
            <person name="Chapman S.B."/>
            <person name="Priest M."/>
            <person name="Young S.K."/>
            <person name="Wortman J."/>
            <person name="Nusbaum C."/>
            <person name="Birren B."/>
        </authorList>
    </citation>
    <scope>NUCLEOTIDE SEQUENCE [LARGE SCALE GENOMIC DNA]</scope>
    <source>
        <strain evidence="2 3">CBS 271.37</strain>
    </source>
</reference>
<feature type="compositionally biased region" description="Basic and acidic residues" evidence="1">
    <location>
        <begin position="304"/>
        <end position="316"/>
    </location>
</feature>
<sequence length="423" mass="47353">MSTPPDQPAKLAQLRDTSPPPSHPIAAATIERTSLCSEYRETIRRLLQHIILAALLTVRLYMLPLLYVSHKLSAQDDPWYPAIWNLVLRPRRALAKCHRCHPSDGSVKNWKAWTNVRDGLFVPVRIFRTLYTSGRMIGDDPNTLPLGQFPLPNPARGSDSGDQSNDQESMRDGVIESIDSALEAPASASQVYHAALLSNGTLDEILAAFEVDKDNPAMGYDGVVIRRDRNACLAPRSHHALVHCQGQPYRTLSLQSAPEEVHPAERAHAPFRSRDVNPCPQGFQLPKTPEPRPNVCRKQAQSELQRDNQLPKDSPESHVSACTRDFPEVRQADEDVDFAALDRCPTFVRRHAQVQSRFPRRLVTGDKQALAMLKDRGAVSTPELVVSPPTPTKRGRLQRRVRPRKNVVKASNDPVERRQPASR</sequence>
<protein>
    <submittedName>
        <fullName evidence="2">Uncharacterized protein</fullName>
    </submittedName>
</protein>
<dbReference type="HOGENOM" id="CLU_717692_0_0_1"/>
<dbReference type="GeneID" id="25301880"/>
<evidence type="ECO:0000313" key="2">
    <source>
        <dbReference type="EMBL" id="KIW83146.1"/>
    </source>
</evidence>
<feature type="compositionally biased region" description="Basic residues" evidence="1">
    <location>
        <begin position="393"/>
        <end position="407"/>
    </location>
</feature>
<feature type="region of interest" description="Disordered" evidence="1">
    <location>
        <begin position="382"/>
        <end position="423"/>
    </location>
</feature>
<dbReference type="EMBL" id="KN846970">
    <property type="protein sequence ID" value="KIW83146.1"/>
    <property type="molecule type" value="Genomic_DNA"/>
</dbReference>
<keyword evidence="3" id="KW-1185">Reference proteome</keyword>
<evidence type="ECO:0000313" key="3">
    <source>
        <dbReference type="Proteomes" id="UP000053029"/>
    </source>
</evidence>
<name>A0A0D2DZC6_9EURO</name>
<organism evidence="2 3">
    <name type="scientific">Fonsecaea pedrosoi CBS 271.37</name>
    <dbReference type="NCBI Taxonomy" id="1442368"/>
    <lineage>
        <taxon>Eukaryota</taxon>
        <taxon>Fungi</taxon>
        <taxon>Dikarya</taxon>
        <taxon>Ascomycota</taxon>
        <taxon>Pezizomycotina</taxon>
        <taxon>Eurotiomycetes</taxon>
        <taxon>Chaetothyriomycetidae</taxon>
        <taxon>Chaetothyriales</taxon>
        <taxon>Herpotrichiellaceae</taxon>
        <taxon>Fonsecaea</taxon>
    </lineage>
</organism>
<feature type="compositionally biased region" description="Basic and acidic residues" evidence="1">
    <location>
        <begin position="414"/>
        <end position="423"/>
    </location>
</feature>
<dbReference type="RefSeq" id="XP_013286954.1">
    <property type="nucleotide sequence ID" value="XM_013431500.1"/>
</dbReference>
<evidence type="ECO:0000256" key="1">
    <source>
        <dbReference type="SAM" id="MobiDB-lite"/>
    </source>
</evidence>
<feature type="region of interest" description="Disordered" evidence="1">
    <location>
        <begin position="147"/>
        <end position="170"/>
    </location>
</feature>